<name>A0AAD4S2G6_9MAGN</name>
<dbReference type="EMBL" id="JAJJMB010015449">
    <property type="protein sequence ID" value="KAI3854236.1"/>
    <property type="molecule type" value="Genomic_DNA"/>
</dbReference>
<evidence type="ECO:0000313" key="1">
    <source>
        <dbReference type="EMBL" id="KAI3854236.1"/>
    </source>
</evidence>
<dbReference type="AlphaFoldDB" id="A0AAD4S2G6"/>
<protein>
    <submittedName>
        <fullName evidence="1">Uncharacterized protein</fullName>
    </submittedName>
</protein>
<evidence type="ECO:0000313" key="2">
    <source>
        <dbReference type="Proteomes" id="UP001202328"/>
    </source>
</evidence>
<proteinExistence type="predicted"/>
<organism evidence="1 2">
    <name type="scientific">Papaver atlanticum</name>
    <dbReference type="NCBI Taxonomy" id="357466"/>
    <lineage>
        <taxon>Eukaryota</taxon>
        <taxon>Viridiplantae</taxon>
        <taxon>Streptophyta</taxon>
        <taxon>Embryophyta</taxon>
        <taxon>Tracheophyta</taxon>
        <taxon>Spermatophyta</taxon>
        <taxon>Magnoliopsida</taxon>
        <taxon>Ranunculales</taxon>
        <taxon>Papaveraceae</taxon>
        <taxon>Papaveroideae</taxon>
        <taxon>Papaver</taxon>
    </lineage>
</organism>
<keyword evidence="2" id="KW-1185">Reference proteome</keyword>
<gene>
    <name evidence="1" type="ORF">MKW98_024659</name>
</gene>
<comment type="caution">
    <text evidence="1">The sequence shown here is derived from an EMBL/GenBank/DDBJ whole genome shotgun (WGS) entry which is preliminary data.</text>
</comment>
<reference evidence="1" key="1">
    <citation type="submission" date="2022-04" db="EMBL/GenBank/DDBJ databases">
        <title>A functionally conserved STORR gene fusion in Papaver species that diverged 16.8 million years ago.</title>
        <authorList>
            <person name="Catania T."/>
        </authorList>
    </citation>
    <scope>NUCLEOTIDE SEQUENCE</scope>
    <source>
        <strain evidence="1">S-188037</strain>
    </source>
</reference>
<accession>A0AAD4S2G6</accession>
<sequence length="514" mass="59398">MFVGESVDEEWKSNSAESFELIGSVLKEVTLLEKELDQKLEETSIDSISVKEFIYNSPTPTTAEEGNCPSTTKIDFTDIDGVGSSDSVKEYKVRSRFLDYQEGKPFTSGHKIVLDSQIKGVANNEVIDFNILNWNFDDESRQFEGRRCITDNDLNQIPSSFINFIRLYSFAHLSQNTSIGNVSSCANYTRLIFDRGREFDESVLMNQYNEVYKFLKICFIIQIIQITAISVVLPSSNRTRMIFYRGKKIEVIRRNSWYVECSSKFFWDTLASCVFDNKRQILMDESCEKSVYELILELGYGFELLFAHPNVFVFVKNGDSHDARKLSGKMLPQVIFPWTDGVLLVTRENKPENTHELFEQLLVRDFRLPTHMEEDWKEFMEQEIISVNNTMLLVWELNFLQLNPWVCLPEIEFFIFFLPKQYEKKMHGSVVQSLSEDAYSLPWRLSNRLPIDIKLLHVGSTKTSTNASAKGDILKILVRSLRGNFEFLSLNTVATVCHWLSTGQPRGILHCLML</sequence>
<dbReference type="Proteomes" id="UP001202328">
    <property type="component" value="Unassembled WGS sequence"/>
</dbReference>